<comment type="caution">
    <text evidence="3">The sequence shown here is derived from an EMBL/GenBank/DDBJ whole genome shotgun (WGS) entry which is preliminary data.</text>
</comment>
<dbReference type="Gene3D" id="3.10.20.310">
    <property type="entry name" value="membrane protein fhac"/>
    <property type="match status" value="1"/>
</dbReference>
<dbReference type="AlphaFoldDB" id="A0A7W9EF82"/>
<protein>
    <submittedName>
        <fullName evidence="3">Hemolysin activation/secretion protein</fullName>
    </submittedName>
</protein>
<dbReference type="InterPro" id="IPR051544">
    <property type="entry name" value="TPS_OM_transporter"/>
</dbReference>
<dbReference type="GO" id="GO:0008320">
    <property type="term" value="F:protein transmembrane transporter activity"/>
    <property type="evidence" value="ECO:0007669"/>
    <property type="project" value="TreeGrafter"/>
</dbReference>
<dbReference type="EMBL" id="JACIJC010000002">
    <property type="protein sequence ID" value="MBB5685446.1"/>
    <property type="molecule type" value="Genomic_DNA"/>
</dbReference>
<dbReference type="RefSeq" id="WP_184016787.1">
    <property type="nucleotide sequence ID" value="NZ_JACIJC010000002.1"/>
</dbReference>
<dbReference type="PANTHER" id="PTHR34597">
    <property type="entry name" value="SLR1661 PROTEIN"/>
    <property type="match status" value="1"/>
</dbReference>
<dbReference type="GO" id="GO:0098046">
    <property type="term" value="C:type V protein secretion system complex"/>
    <property type="evidence" value="ECO:0007669"/>
    <property type="project" value="TreeGrafter"/>
</dbReference>
<reference evidence="3 4" key="1">
    <citation type="submission" date="2020-08" db="EMBL/GenBank/DDBJ databases">
        <title>Genomic Encyclopedia of Type Strains, Phase IV (KMG-IV): sequencing the most valuable type-strain genomes for metagenomic binning, comparative biology and taxonomic classification.</title>
        <authorList>
            <person name="Goeker M."/>
        </authorList>
    </citation>
    <scope>NUCLEOTIDE SEQUENCE [LARGE SCALE GENOMIC DNA]</scope>
    <source>
        <strain evidence="3 4">DSM 25079</strain>
    </source>
</reference>
<proteinExistence type="predicted"/>
<accession>A0A7W9EF82</accession>
<dbReference type="PANTHER" id="PTHR34597:SF6">
    <property type="entry name" value="BLR6126 PROTEIN"/>
    <property type="match status" value="1"/>
</dbReference>
<dbReference type="Gene3D" id="2.40.160.50">
    <property type="entry name" value="membrane protein fhac: a member of the omp85/tpsb transporter family"/>
    <property type="match status" value="1"/>
</dbReference>
<evidence type="ECO:0000313" key="4">
    <source>
        <dbReference type="Proteomes" id="UP000549617"/>
    </source>
</evidence>
<dbReference type="Pfam" id="PF03865">
    <property type="entry name" value="ShlB"/>
    <property type="match status" value="1"/>
</dbReference>
<feature type="domain" description="Haemolysin activator HlyB C-terminal" evidence="2">
    <location>
        <begin position="223"/>
        <end position="537"/>
    </location>
</feature>
<keyword evidence="4" id="KW-1185">Reference proteome</keyword>
<dbReference type="Proteomes" id="UP000549617">
    <property type="component" value="Unassembled WGS sequence"/>
</dbReference>
<organism evidence="3 4">
    <name type="scientific">Sphingobium boeckii</name>
    <dbReference type="NCBI Taxonomy" id="1082345"/>
    <lineage>
        <taxon>Bacteria</taxon>
        <taxon>Pseudomonadati</taxon>
        <taxon>Pseudomonadota</taxon>
        <taxon>Alphaproteobacteria</taxon>
        <taxon>Sphingomonadales</taxon>
        <taxon>Sphingomonadaceae</taxon>
        <taxon>Sphingobium</taxon>
    </lineage>
</organism>
<gene>
    <name evidence="3" type="ORF">FHS49_001454</name>
</gene>
<name>A0A7W9EF82_9SPHN</name>
<evidence type="ECO:0000256" key="1">
    <source>
        <dbReference type="SAM" id="MobiDB-lite"/>
    </source>
</evidence>
<dbReference type="GO" id="GO:0046819">
    <property type="term" value="P:protein secretion by the type V secretion system"/>
    <property type="evidence" value="ECO:0007669"/>
    <property type="project" value="TreeGrafter"/>
</dbReference>
<evidence type="ECO:0000313" key="3">
    <source>
        <dbReference type="EMBL" id="MBB5685446.1"/>
    </source>
</evidence>
<dbReference type="InterPro" id="IPR005565">
    <property type="entry name" value="Hemolysn_activator_HlyB_C"/>
</dbReference>
<sequence>MLRRKSHALLACGMVFTGAGGPAAVAQTSAKVSPPTRDDLMRGETPDAAPPTRLTIEGGIERAPCTLDERAYSDIRIDIAAISFNHAELAPDVDLSPAFAAYLGGRYPVSALCDIRDRAATLLRDAGYMAAVQVPAQRIEDGAIRFEILFARVAQIRVLGDAGRTERLLAGYLRHLTRDTVFNRNIAERYLLLARDLPGYDVKLSLKPAGTGAGALIGEVTVRRTPVMLDHNIQNFAGHDTGPWGQQLRAQFNGLTGLGDRTTVSLYATADESEQKILQLGHEFRLGSEGLTVSGDFTYAWTRPDLGVDVRARTLFATGEVSYPLLRSSIANIRGHIGMDLVNQRVGFAGIPLSEDKLRVAWLRIDADRADGRARLGGIPAWRASGSIELRRGMDIFGASQGCLANPAACTQSGAVAPSRPTGDPTATVVRLDGLAEIQLPARLGFSLRPRAQYAFDPLLSFEQYSAGNYTIGRGYMPGTLIGDSGLGVQAELNMRAIRTGSDIALQPFAFVDSAWVWIKDAPGGAQRLTSVGGGVRTSLRDRMRLDVTIAIPTDRAGLQTKSGDARLLVSLTTKLLPWMTR</sequence>
<feature type="region of interest" description="Disordered" evidence="1">
    <location>
        <begin position="27"/>
        <end position="50"/>
    </location>
</feature>
<evidence type="ECO:0000259" key="2">
    <source>
        <dbReference type="Pfam" id="PF03865"/>
    </source>
</evidence>
<feature type="compositionally biased region" description="Basic and acidic residues" evidence="1">
    <location>
        <begin position="36"/>
        <end position="45"/>
    </location>
</feature>